<gene>
    <name evidence="2" type="ORF">BGW36DRAFT_302291</name>
</gene>
<evidence type="ECO:0000313" key="3">
    <source>
        <dbReference type="Proteomes" id="UP001201262"/>
    </source>
</evidence>
<feature type="region of interest" description="Disordered" evidence="1">
    <location>
        <begin position="407"/>
        <end position="460"/>
    </location>
</feature>
<proteinExistence type="predicted"/>
<dbReference type="AlphaFoldDB" id="A0AAD4KIY6"/>
<keyword evidence="3" id="KW-1185">Reference proteome</keyword>
<reference evidence="2" key="1">
    <citation type="submission" date="2021-12" db="EMBL/GenBank/DDBJ databases">
        <title>Convergent genome expansion in fungi linked to evolution of root-endophyte symbiosis.</title>
        <authorList>
            <consortium name="DOE Joint Genome Institute"/>
            <person name="Ke Y.-H."/>
            <person name="Bonito G."/>
            <person name="Liao H.-L."/>
            <person name="Looney B."/>
            <person name="Rojas-Flechas A."/>
            <person name="Nash J."/>
            <person name="Hameed K."/>
            <person name="Schadt C."/>
            <person name="Martin F."/>
            <person name="Crous P.W."/>
            <person name="Miettinen O."/>
            <person name="Magnuson J.K."/>
            <person name="Labbe J."/>
            <person name="Jacobson D."/>
            <person name="Doktycz M.J."/>
            <person name="Veneault-Fourrey C."/>
            <person name="Kuo A."/>
            <person name="Mondo S."/>
            <person name="Calhoun S."/>
            <person name="Riley R."/>
            <person name="Ohm R."/>
            <person name="LaButti K."/>
            <person name="Andreopoulos B."/>
            <person name="Pangilinan J."/>
            <person name="Nolan M."/>
            <person name="Tritt A."/>
            <person name="Clum A."/>
            <person name="Lipzen A."/>
            <person name="Daum C."/>
            <person name="Barry K."/>
            <person name="Grigoriev I.V."/>
            <person name="Vilgalys R."/>
        </authorList>
    </citation>
    <scope>NUCLEOTIDE SEQUENCE</scope>
    <source>
        <strain evidence="2">PMI_201</strain>
    </source>
</reference>
<dbReference type="GeneID" id="70242055"/>
<feature type="region of interest" description="Disordered" evidence="1">
    <location>
        <begin position="1"/>
        <end position="77"/>
    </location>
</feature>
<comment type="caution">
    <text evidence="2">The sequence shown here is derived from an EMBL/GenBank/DDBJ whole genome shotgun (WGS) entry which is preliminary data.</text>
</comment>
<protein>
    <submittedName>
        <fullName evidence="2">Uncharacterized protein</fullName>
    </submittedName>
</protein>
<feature type="compositionally biased region" description="Basic and acidic residues" evidence="1">
    <location>
        <begin position="421"/>
        <end position="430"/>
    </location>
</feature>
<accession>A0AAD4KIY6</accession>
<evidence type="ECO:0000256" key="1">
    <source>
        <dbReference type="SAM" id="MobiDB-lite"/>
    </source>
</evidence>
<feature type="compositionally biased region" description="Low complexity" evidence="1">
    <location>
        <begin position="47"/>
        <end position="77"/>
    </location>
</feature>
<organism evidence="2 3">
    <name type="scientific">Talaromyces proteolyticus</name>
    <dbReference type="NCBI Taxonomy" id="1131652"/>
    <lineage>
        <taxon>Eukaryota</taxon>
        <taxon>Fungi</taxon>
        <taxon>Dikarya</taxon>
        <taxon>Ascomycota</taxon>
        <taxon>Pezizomycotina</taxon>
        <taxon>Eurotiomycetes</taxon>
        <taxon>Eurotiomycetidae</taxon>
        <taxon>Eurotiales</taxon>
        <taxon>Trichocomaceae</taxon>
        <taxon>Talaromyces</taxon>
        <taxon>Talaromyces sect. Bacilispori</taxon>
    </lineage>
</organism>
<dbReference type="RefSeq" id="XP_046069151.1">
    <property type="nucleotide sequence ID" value="XM_046211768.1"/>
</dbReference>
<evidence type="ECO:0000313" key="2">
    <source>
        <dbReference type="EMBL" id="KAH8693278.1"/>
    </source>
</evidence>
<name>A0AAD4KIY6_9EURO</name>
<feature type="compositionally biased region" description="Polar residues" evidence="1">
    <location>
        <begin position="409"/>
        <end position="420"/>
    </location>
</feature>
<dbReference type="Proteomes" id="UP001201262">
    <property type="component" value="Unassembled WGS sequence"/>
</dbReference>
<dbReference type="EMBL" id="JAJTJA010000010">
    <property type="protein sequence ID" value="KAH8693278.1"/>
    <property type="molecule type" value="Genomic_DNA"/>
</dbReference>
<feature type="compositionally biased region" description="Low complexity" evidence="1">
    <location>
        <begin position="440"/>
        <end position="460"/>
    </location>
</feature>
<feature type="non-terminal residue" evidence="2">
    <location>
        <position position="589"/>
    </location>
</feature>
<sequence>MDHEYDDEAPPPYSAIDPLQQASSNDNITPAAADEKTSFSAVRLNDSDTPASSITPPAPTAASPSPQPESSSARQPAHFASATGYFAERGQSQSPSGDEKRDTLVHHLTIYARSQGKDFPRRPRCWNTRAADINQHDWDTFLNFAFPAHLGPAASSTRLHRRVRAEIERDRKDRPQETDDERCARLDAVINEWNEYFFNPRGTYITWVYIADLETGPVSPLCPNCYPQATEASQSRLTPVRTPSFDAPIPVSTEFPPYTIPRRPVPLAKSPTAFVQQNRHSAVAVSPTSAAGITVSPGPGHANQVSIAKAYPYSPYQSMNSWASNPISWANQMSMRAQQYAEKISAQAQEYGRSIEESALQRSRQIEQYSKRLENNALAHGRRIEEAALYQGRKIEQAGDRLSHWATGMTRNSSSSQSPREQTDDWDSRSVNHVNLQQPSARRSSTASNASSIGSNDSLSSIDTISTTAELEPDDLAAVRAQLISLDDYHHHELHSAAVGLRGHLRVLQQTRRDSRFLLPRIGTSIPQRGSWGRWDSPQDEKQREERRVAIREEAKLLRQTFRETDRRAKRELRDLQRIRRARKLQRQQ</sequence>